<organism evidence="3 4">
    <name type="scientific">Edaphochlamys debaryana</name>
    <dbReference type="NCBI Taxonomy" id="47281"/>
    <lineage>
        <taxon>Eukaryota</taxon>
        <taxon>Viridiplantae</taxon>
        <taxon>Chlorophyta</taxon>
        <taxon>core chlorophytes</taxon>
        <taxon>Chlorophyceae</taxon>
        <taxon>CS clade</taxon>
        <taxon>Chlamydomonadales</taxon>
        <taxon>Chlamydomonadales incertae sedis</taxon>
        <taxon>Edaphochlamys</taxon>
    </lineage>
</organism>
<feature type="compositionally biased region" description="Basic and acidic residues" evidence="2">
    <location>
        <begin position="127"/>
        <end position="136"/>
    </location>
</feature>
<feature type="compositionally biased region" description="Basic and acidic residues" evidence="2">
    <location>
        <begin position="1102"/>
        <end position="1136"/>
    </location>
</feature>
<feature type="coiled-coil region" evidence="1">
    <location>
        <begin position="2518"/>
        <end position="2554"/>
    </location>
</feature>
<feature type="compositionally biased region" description="Gly residues" evidence="2">
    <location>
        <begin position="2701"/>
        <end position="2718"/>
    </location>
</feature>
<feature type="compositionally biased region" description="Low complexity" evidence="2">
    <location>
        <begin position="2104"/>
        <end position="2116"/>
    </location>
</feature>
<feature type="region of interest" description="Disordered" evidence="2">
    <location>
        <begin position="2695"/>
        <end position="2724"/>
    </location>
</feature>
<feature type="compositionally biased region" description="Polar residues" evidence="2">
    <location>
        <begin position="2565"/>
        <end position="2589"/>
    </location>
</feature>
<protein>
    <submittedName>
        <fullName evidence="3">Uncharacterized protein</fullName>
    </submittedName>
</protein>
<feature type="compositionally biased region" description="Gly residues" evidence="2">
    <location>
        <begin position="165"/>
        <end position="208"/>
    </location>
</feature>
<feature type="region of interest" description="Disordered" evidence="2">
    <location>
        <begin position="1"/>
        <end position="558"/>
    </location>
</feature>
<feature type="compositionally biased region" description="Gly residues" evidence="2">
    <location>
        <begin position="1529"/>
        <end position="1541"/>
    </location>
</feature>
<feature type="compositionally biased region" description="Low complexity" evidence="2">
    <location>
        <begin position="931"/>
        <end position="945"/>
    </location>
</feature>
<feature type="compositionally biased region" description="Low complexity" evidence="2">
    <location>
        <begin position="2593"/>
        <end position="2608"/>
    </location>
</feature>
<feature type="compositionally biased region" description="Low complexity" evidence="2">
    <location>
        <begin position="1838"/>
        <end position="1850"/>
    </location>
</feature>
<gene>
    <name evidence="3" type="ORF">HYH03_016656</name>
</gene>
<feature type="compositionally biased region" description="Polar residues" evidence="2">
    <location>
        <begin position="644"/>
        <end position="654"/>
    </location>
</feature>
<sequence>MPTLASEASGRSLQSIQESEDQAHVRPAVRPPPAAVQAPPSQRSLGTHSIESLQSIHSLERPSTDAASGVQQPSGGGAWGTARGSAPVPVASRTAGGPGTASRSAAAPPSGGLFGGDGAGGPPARRAPSERSRELPKTSSFGVESFDGSEESLPRGGRAQQATGQRGGTGGWASGGGGGGGGAGGGWASSAGGGGGGGGRSQGRGVGGERSFDDEESEEPEQRTSDGRTSAGIQSIHSFGRSEASSFRGRRDHPGGGGGGGGPRATGGWATGGGGGVGGGARASALADAPSFKGKRVVAPAAASVGGWGAPSRARVDSGARSLDSDEEEEEEEERPPARRPAAVAGGSGGGQVASLGGWAGPPKPAARADSGLRSFDDSEEEEEEEERRPQGRPAGGAAGASTSVAGGWGAPSRGQGQGGVHSFSGSEASLPQGRRPGGGSAAAAASGGWAASGSAAQRQPSERQRPTAAAAASSTRSDDVSAEVERLQSIHSIQSLSGGSVGQESPRGRPGASRNVIGGWGEGGATVIRRPPPDAAGGWGMPAGRTTASAAGPVWKAPPPSLGTFGSMGAAGARGGLASSMPRPGAGVRGTSMRRVDSFDEEEEERNARARASMARQAPPPPPHGDPSTDSLSTEHAGGLSGTLPSASASTSVHAPRLLRPRDVPPLAAASMGRPYAREPSVDDVDDVEELEDDTKGRKGRVSDASSKDAAAAARWRMAPEAKAAQSRATQDWGVDPIRPIAAAAPAPAPYGEPASAFGRTSFPERTSILDRTSEQDRTSILDRTSEQDRTSAQDRASRMAHTLLSPKLPPRYSAAGMGSGSGSGDSGTGPDGDAAAEYDAVDTGAEGPRGPYRPSSSRRYDESGPYGGAYDDSPARDKLDRGATSGLGPAPSFPRMGSVVRVQHEEALVRDSHASDSTGGVVPGLGNAPSFPRVGSVVRVPSSDSWRERAGDDAPGFGDRDHRGSMPRQGSALRDGEGDGDGFDEGGTAEFADLASGGVDTMPPMPRQGSVSRAVSHQSRPSWRRGESREGSHDGEGRRQREQEPEGDRYSRQGDRERDSSGRGSNRSGTRPANGREPSHDGDRPYGRSAPSTRQTSARPSDEAEREGYGGRGYKREESRRHDEDRERERERPSRGSSRHTSSRPSNEPTPAQGPSTDDGRSSRPSHPSRSSAPDSSRPSPSTAPDGSRNGSASAGPSGSGSGGAGTSGTSGGGPSGGSGQPQRSGGGASTSSSDGHAIPEPPVPPPAAALSRESSGAQFGLFSRHASFQLRTGLPQGPAPAPALPQGLPTSPTQPSSALAQRPPSVRSLSRQSSLARDASRDGGFDAQASPPPSPPKPPEGADDDPHSLGPELSQDGSERSSLGLGRRSLSRHTSLREPRASSGGGSASGADGVLSSPNGAAAAAAAAGLGGHSWRRSSSLGGSSRHRGSHDGGPLERISSQHSSLRRSHEGDGEGSVGGLGDAWDNVGGATGFGSPSGRWAVTSPNSSLRRLGSARGREEHPHGPGHWHAHPHSHSRGSLEGSVDGEGGAAGRGGLLRGSREGSLVDEEEMLRRRQLSGILEEPEESGVATQDPSPQKGNSPDKKGAEEEGDDKAGEEGQAEGEEEQRPSGRSRSGASLDRAPGTRRSDQGTPSRAASRRESETGAASAAASGPGGLSRSSSHAVSREPSGRVSAGPSRSASMREHRPPPLQLDGFGAPTSGAAAATPTTIPGGGTLPSREPSHTTMAGAGADADGGALRRASSRRDSGAVTAGAGAPPSRAARSRHAADMAAAAEAAAASFRQRSSASMRRPSERHRPDGLDRTSTAPPPPDATAPAPSRGASSRGGWERIGPAPSASTAPPESALHPGPHRGYDEHNPPPLPPSQLPLPPLQAPSDLGLESMRPTVTRHLAHAHARAHHTRPPLHPFTDPASAGGDARLGPTDRFLLTRALAPTPSDSSSGALGSEASDVGASLDSTDLRRLIGPTTGRFRPPALMPGAWQPPPPDFSSAPPPPRPKERLEAVGMQGFGGAEGALLADELGAWLLRTERMEAELSLPASSPRSEQSDLLAIPGGGNLKPKPSPARTSERQARPRERVAVAPPPAAKLSDPYPPPPSLPAWSYAPHGAPGSLPGGSTLGPSRSTTAGGAGSRGHTYGGEWAQEGPLTVGMPPSPGAAAAGAAAAGGRGLSRLEAEVPDAAAPAPGRPLPDPRLPSPRSPPRPTQTQQQLQPAAPQPFGPAGPWAGMGSPAMMPSITQTQPGSLGITLQVDTGALQAVLAHCLQAALLPAAMQVAAPLQQQVAAMQAAAAGHTGTGLGPQTPIAQAAQAQPQALLQQYQAQVAALQQQQQQGYSQPMPMQPQFPPQFQQPYQPYQAQQVQPAPYQPYQSPQPAAQPLPQQPQLYTVQPLPTTQPMPVPGQGQGQQRERSPPTSPPQQSPSQSPPSNTYPPVSRSPSRLSVRWAQDVADPSSSAFASGAPLTAQSSSPMSPAVAGRLRSPAGGPGPGRAFDAGTQTACDQSIQVEIAEAPTAESLRLAAEEAALAEAEAARAEAEAARLQAEAAQQRSRQELRALIGVSPEPGSTTATNRQSACSKTPITSGSSKAARQPAPSDYSYNYAYADAGNDAHGEEDQDPDPHPDLDLDSNPEEALLFRSGLASLLLEDMRRDIRKRAAAGPPGHPAVMAPGNRAGTMEQRAAAAAAAAASTAIGVRRPGSGTVGSGSGSRAVGLGGDPTGSPAPVQAEKRQRLVPLPVPAHVSAPAGFAAAAAALKAPAGGAAAAIGGAGLALAAAASGAATRAVVLDTSGASGDQEGATVRLDTWSGLPAPTAGTAPSAAAAGSWLGAGVTAGSSAGLGLGLGQGGAAAGREVVAARSARAGAADALHSNPLLSRFAPPSIASHLGSARADGAGASAVPFLSVHGSKARERAAGALPTPSSFAAATPGGAGAAGGGTATMPSFVPLVRQPAPSGTAVPPEVLFGPPARNSAGGAGAGAGTPGTGMGVGMGAGGGRMPWELPSTTVLGPPPAPAGVSASGTAGLWPAGAGVSGLTAARLGSTPGMAPRAGLAAGVGQGVGGAGQGAGSAGGPGRAGAGAGGEGHGSPPAPERQSEMMVRFLSSLEAPPTRS</sequence>
<feature type="compositionally biased region" description="Gly residues" evidence="2">
    <location>
        <begin position="255"/>
        <end position="281"/>
    </location>
</feature>
<dbReference type="EMBL" id="JAEHOE010000148">
    <property type="protein sequence ID" value="KAG2484516.1"/>
    <property type="molecule type" value="Genomic_DNA"/>
</dbReference>
<feature type="compositionally biased region" description="Low complexity" evidence="2">
    <location>
        <begin position="1732"/>
        <end position="1741"/>
    </location>
</feature>
<feature type="compositionally biased region" description="Low complexity" evidence="2">
    <location>
        <begin position="2349"/>
        <end position="2376"/>
    </location>
</feature>
<comment type="caution">
    <text evidence="3">The sequence shown here is derived from an EMBL/GenBank/DDBJ whole genome shotgun (WGS) entry which is preliminary data.</text>
</comment>
<feature type="region of interest" description="Disordered" evidence="2">
    <location>
        <begin position="1970"/>
        <end position="2006"/>
    </location>
</feature>
<feature type="region of interest" description="Disordered" evidence="2">
    <location>
        <begin position="2336"/>
        <end position="2494"/>
    </location>
</feature>
<feature type="region of interest" description="Disordered" evidence="2">
    <location>
        <begin position="1938"/>
        <end position="1957"/>
    </location>
</feature>
<evidence type="ECO:0000313" key="4">
    <source>
        <dbReference type="Proteomes" id="UP000612055"/>
    </source>
</evidence>
<feature type="compositionally biased region" description="Low complexity" evidence="2">
    <location>
        <begin position="850"/>
        <end position="859"/>
    </location>
</feature>
<feature type="compositionally biased region" description="Pro residues" evidence="2">
    <location>
        <begin position="1986"/>
        <end position="2000"/>
    </location>
</feature>
<feature type="compositionally biased region" description="Polar residues" evidence="2">
    <location>
        <begin position="227"/>
        <end position="237"/>
    </location>
</feature>
<feature type="compositionally biased region" description="Basic and acidic residues" evidence="2">
    <location>
        <begin position="769"/>
        <end position="799"/>
    </location>
</feature>
<feature type="region of interest" description="Disordered" evidence="2">
    <location>
        <begin position="2945"/>
        <end position="3019"/>
    </location>
</feature>
<evidence type="ECO:0000256" key="1">
    <source>
        <dbReference type="SAM" id="Coils"/>
    </source>
</evidence>
<feature type="compositionally biased region" description="Basic and acidic residues" evidence="2">
    <location>
        <begin position="477"/>
        <end position="489"/>
    </location>
</feature>
<feature type="compositionally biased region" description="Low complexity" evidence="2">
    <location>
        <begin position="442"/>
        <end position="457"/>
    </location>
</feature>
<feature type="compositionally biased region" description="Low complexity" evidence="2">
    <location>
        <begin position="705"/>
        <end position="726"/>
    </location>
</feature>
<feature type="compositionally biased region" description="Basic residues" evidence="2">
    <location>
        <begin position="1895"/>
        <end position="1908"/>
    </location>
</feature>
<feature type="compositionally biased region" description="Basic and acidic residues" evidence="2">
    <location>
        <begin position="1585"/>
        <end position="1601"/>
    </location>
</feature>
<feature type="compositionally biased region" description="Low complexity" evidence="2">
    <location>
        <begin position="1701"/>
        <end position="1715"/>
    </location>
</feature>
<reference evidence="3" key="1">
    <citation type="journal article" date="2020" name="bioRxiv">
        <title>Comparative genomics of Chlamydomonas.</title>
        <authorList>
            <person name="Craig R.J."/>
            <person name="Hasan A.R."/>
            <person name="Ness R.W."/>
            <person name="Keightley P.D."/>
        </authorList>
    </citation>
    <scope>NUCLEOTIDE SEQUENCE</scope>
    <source>
        <strain evidence="3">CCAP 11/70</strain>
    </source>
</reference>
<feature type="compositionally biased region" description="Acidic residues" evidence="2">
    <location>
        <begin position="325"/>
        <end position="334"/>
    </location>
</feature>
<feature type="compositionally biased region" description="Pro residues" evidence="2">
    <location>
        <begin position="2086"/>
        <end position="2103"/>
    </location>
</feature>
<feature type="compositionally biased region" description="Low complexity" evidence="2">
    <location>
        <begin position="1165"/>
        <end position="1199"/>
    </location>
</feature>
<feature type="compositionally biased region" description="Acidic residues" evidence="2">
    <location>
        <begin position="683"/>
        <end position="694"/>
    </location>
</feature>
<name>A0A835XIN2_9CHLO</name>
<feature type="compositionally biased region" description="Low complexity" evidence="2">
    <location>
        <begin position="1648"/>
        <end position="1666"/>
    </location>
</feature>
<dbReference type="Proteomes" id="UP000612055">
    <property type="component" value="Unassembled WGS sequence"/>
</dbReference>
<proteinExistence type="predicted"/>
<feature type="compositionally biased region" description="Basic residues" evidence="2">
    <location>
        <begin position="1508"/>
        <end position="1520"/>
    </location>
</feature>
<feature type="compositionally biased region" description="Basic and acidic residues" evidence="2">
    <location>
        <begin position="1079"/>
        <end position="1088"/>
    </location>
</feature>
<feature type="region of interest" description="Disordered" evidence="2">
    <location>
        <begin position="2039"/>
        <end position="2167"/>
    </location>
</feature>
<feature type="compositionally biased region" description="Basic and acidic residues" evidence="2">
    <location>
        <begin position="2609"/>
        <end position="2625"/>
    </location>
</feature>
<feature type="compositionally biased region" description="Polar residues" evidence="2">
    <location>
        <begin position="44"/>
        <end position="57"/>
    </location>
</feature>
<keyword evidence="1" id="KW-0175">Coiled coil</keyword>
<feature type="compositionally biased region" description="Low complexity" evidence="2">
    <location>
        <begin position="2208"/>
        <end position="2217"/>
    </location>
</feature>
<feature type="compositionally biased region" description="Basic and acidic residues" evidence="2">
    <location>
        <begin position="947"/>
        <end position="966"/>
    </location>
</feature>
<feature type="region of interest" description="Disordered" evidence="2">
    <location>
        <begin position="3059"/>
        <end position="3111"/>
    </location>
</feature>
<feature type="compositionally biased region" description="Polar residues" evidence="2">
    <location>
        <begin position="1092"/>
        <end position="1101"/>
    </location>
</feature>
<feature type="compositionally biased region" description="Low complexity" evidence="2">
    <location>
        <begin position="2384"/>
        <end position="2394"/>
    </location>
</feature>
<feature type="compositionally biased region" description="Polar residues" evidence="2">
    <location>
        <begin position="1145"/>
        <end position="1158"/>
    </location>
</feature>
<feature type="region of interest" description="Disordered" evidence="2">
    <location>
        <begin position="574"/>
        <end position="900"/>
    </location>
</feature>
<feature type="compositionally biased region" description="Low complexity" evidence="2">
    <location>
        <begin position="1757"/>
        <end position="1766"/>
    </location>
</feature>
<feature type="compositionally biased region" description="Gly residues" evidence="2">
    <location>
        <begin position="1200"/>
        <end position="1231"/>
    </location>
</feature>
<feature type="compositionally biased region" description="Polar residues" evidence="2">
    <location>
        <begin position="1293"/>
        <end position="1302"/>
    </location>
</feature>
<feature type="compositionally biased region" description="Low complexity" evidence="2">
    <location>
        <begin position="741"/>
        <end position="758"/>
    </location>
</feature>
<feature type="compositionally biased region" description="Pro residues" evidence="2">
    <location>
        <begin position="1333"/>
        <end position="1342"/>
    </location>
</feature>
<feature type="region of interest" description="Disordered" evidence="2">
    <location>
        <begin position="912"/>
        <end position="1926"/>
    </location>
</feature>
<feature type="compositionally biased region" description="Gly residues" evidence="2">
    <location>
        <begin position="819"/>
        <end position="832"/>
    </location>
</feature>
<feature type="compositionally biased region" description="Basic and acidic residues" evidence="2">
    <location>
        <begin position="1026"/>
        <end position="1063"/>
    </location>
</feature>
<feature type="compositionally biased region" description="Pro residues" evidence="2">
    <location>
        <begin position="2189"/>
        <end position="2207"/>
    </location>
</feature>
<feature type="region of interest" description="Disordered" evidence="2">
    <location>
        <begin position="2559"/>
        <end position="2630"/>
    </location>
</feature>
<feature type="region of interest" description="Disordered" evidence="2">
    <location>
        <begin position="2182"/>
        <end position="2242"/>
    </location>
</feature>
<evidence type="ECO:0000256" key="2">
    <source>
        <dbReference type="SAM" id="MobiDB-lite"/>
    </source>
</evidence>
<keyword evidence="4" id="KW-1185">Reference proteome</keyword>
<feature type="compositionally biased region" description="Gly residues" evidence="2">
    <location>
        <begin position="3059"/>
        <end position="3084"/>
    </location>
</feature>
<feature type="compositionally biased region" description="Basic and acidic residues" evidence="2">
    <location>
        <begin position="1796"/>
        <end position="1807"/>
    </location>
</feature>
<feature type="compositionally biased region" description="Pro residues" evidence="2">
    <location>
        <begin position="1864"/>
        <end position="1878"/>
    </location>
</feature>
<feature type="compositionally biased region" description="Low complexity" evidence="2">
    <location>
        <begin position="1774"/>
        <end position="1795"/>
    </location>
</feature>
<feature type="compositionally biased region" description="Low complexity" evidence="2">
    <location>
        <begin position="2422"/>
        <end position="2445"/>
    </location>
</feature>
<feature type="compositionally biased region" description="Polar residues" evidence="2">
    <location>
        <begin position="1573"/>
        <end position="1584"/>
    </location>
</feature>
<feature type="compositionally biased region" description="Gly residues" evidence="2">
    <location>
        <begin position="2973"/>
        <end position="2996"/>
    </location>
</feature>
<feature type="compositionally biased region" description="Low complexity" evidence="2">
    <location>
        <begin position="100"/>
        <end position="111"/>
    </location>
</feature>
<feature type="compositionally biased region" description="Polar residues" evidence="2">
    <location>
        <begin position="1011"/>
        <end position="1023"/>
    </location>
</feature>
<feature type="compositionally biased region" description="Gly residues" evidence="2">
    <location>
        <begin position="112"/>
        <end position="121"/>
    </location>
</feature>
<accession>A0A835XIN2</accession>
<feature type="compositionally biased region" description="Basic and acidic residues" evidence="2">
    <location>
        <begin position="2072"/>
        <end position="2083"/>
    </location>
</feature>
<feature type="compositionally biased region" description="Polar residues" evidence="2">
    <location>
        <begin position="490"/>
        <end position="499"/>
    </location>
</feature>
<evidence type="ECO:0000313" key="3">
    <source>
        <dbReference type="EMBL" id="KAG2484516.1"/>
    </source>
</evidence>